<dbReference type="InterPro" id="IPR029044">
    <property type="entry name" value="Nucleotide-diphossugar_trans"/>
</dbReference>
<sequence length="285" mass="32679">MKGVILAGGRGERLKPLTDWLPKPMVPLLNKPLLEYNLELFKKQGITDVTLTVCYKKESIKQHIGDGSRFGVNVTYIEEKAPLGTAGSLFRHADRFQETFVVLSGDALTNISLEAAIQFHHSKQALLTLVAVEVERPEDFGICLINEEGRLVSFLEKPEKEQIFSSIVNTGIYIIEPEIFERYHFNGEVDFAKDLFPVILKDCERIFVYRSEAYWQDIGNPYQHWLAEKRLKHGISGIASARKPPIAQISNYSTQFLKRFHLHDALSTSWTERNNRQWTIKTTEQ</sequence>
<dbReference type="CDD" id="cd04181">
    <property type="entry name" value="NTP_transferase"/>
    <property type="match status" value="1"/>
</dbReference>
<feature type="domain" description="Nucleotidyl transferase" evidence="1">
    <location>
        <begin position="2"/>
        <end position="230"/>
    </location>
</feature>
<dbReference type="SUPFAM" id="SSF53448">
    <property type="entry name" value="Nucleotide-diphospho-sugar transferases"/>
    <property type="match status" value="1"/>
</dbReference>
<dbReference type="InterPro" id="IPR005835">
    <property type="entry name" value="NTP_transferase_dom"/>
</dbReference>
<organism evidence="2 3">
    <name type="scientific">Bacillus kandeliae</name>
    <dbReference type="NCBI Taxonomy" id="3129297"/>
    <lineage>
        <taxon>Bacteria</taxon>
        <taxon>Bacillati</taxon>
        <taxon>Bacillota</taxon>
        <taxon>Bacilli</taxon>
        <taxon>Bacillales</taxon>
        <taxon>Bacillaceae</taxon>
        <taxon>Bacillus</taxon>
    </lineage>
</organism>
<dbReference type="EMBL" id="CP147404">
    <property type="protein sequence ID" value="WXB92032.1"/>
    <property type="molecule type" value="Genomic_DNA"/>
</dbReference>
<dbReference type="RefSeq" id="WP_338750105.1">
    <property type="nucleotide sequence ID" value="NZ_CP147404.1"/>
</dbReference>
<proteinExistence type="predicted"/>
<evidence type="ECO:0000313" key="3">
    <source>
        <dbReference type="Proteomes" id="UP001387364"/>
    </source>
</evidence>
<evidence type="ECO:0000313" key="2">
    <source>
        <dbReference type="EMBL" id="WXB92032.1"/>
    </source>
</evidence>
<name>A0ABZ2N420_9BACI</name>
<accession>A0ABZ2N420</accession>
<dbReference type="InterPro" id="IPR050486">
    <property type="entry name" value="Mannose-1P_guanyltransferase"/>
</dbReference>
<dbReference type="Proteomes" id="UP001387364">
    <property type="component" value="Chromosome"/>
</dbReference>
<protein>
    <submittedName>
        <fullName evidence="2">Nucleotidyltransferase family protein</fullName>
    </submittedName>
</protein>
<evidence type="ECO:0000259" key="1">
    <source>
        <dbReference type="Pfam" id="PF00483"/>
    </source>
</evidence>
<gene>
    <name evidence="2" type="ORF">WDJ61_12280</name>
</gene>
<reference evidence="2 3" key="1">
    <citation type="submission" date="2024-02" db="EMBL/GenBank/DDBJ databases">
        <title>Seven novel Bacillus-like species.</title>
        <authorList>
            <person name="Liu G."/>
        </authorList>
    </citation>
    <scope>NUCLEOTIDE SEQUENCE [LARGE SCALE GENOMIC DNA]</scope>
    <source>
        <strain evidence="2 3">FJAT-52991</strain>
    </source>
</reference>
<dbReference type="Pfam" id="PF00483">
    <property type="entry name" value="NTP_transferase"/>
    <property type="match status" value="1"/>
</dbReference>
<keyword evidence="3" id="KW-1185">Reference proteome</keyword>
<dbReference type="Gene3D" id="3.90.550.10">
    <property type="entry name" value="Spore Coat Polysaccharide Biosynthesis Protein SpsA, Chain A"/>
    <property type="match status" value="1"/>
</dbReference>
<dbReference type="PANTHER" id="PTHR22572">
    <property type="entry name" value="SUGAR-1-PHOSPHATE GUANYL TRANSFERASE"/>
    <property type="match status" value="1"/>
</dbReference>